<proteinExistence type="inferred from homology"/>
<dbReference type="KEGG" id="fse:DI487_02010"/>
<dbReference type="InterPro" id="IPR017968">
    <property type="entry name" value="Acylphosphatase_CS"/>
</dbReference>
<gene>
    <name evidence="12" type="primary">hypF</name>
    <name evidence="12" type="ORF">DI487_02010</name>
</gene>
<evidence type="ECO:0000256" key="1">
    <source>
        <dbReference type="ARBA" id="ARBA00004711"/>
    </source>
</evidence>
<evidence type="ECO:0000313" key="12">
    <source>
        <dbReference type="EMBL" id="AWM12767.1"/>
    </source>
</evidence>
<dbReference type="PANTHER" id="PTHR42959:SF1">
    <property type="entry name" value="CARBAMOYLTRANSFERASE HYPF"/>
    <property type="match status" value="1"/>
</dbReference>
<keyword evidence="12" id="KW-0808">Transferase</keyword>
<comment type="similarity">
    <text evidence="2 8">Belongs to the carbamoyltransferase HypF family.</text>
</comment>
<feature type="active site" evidence="9">
    <location>
        <position position="38"/>
    </location>
</feature>
<dbReference type="InterPro" id="IPR004421">
    <property type="entry name" value="Carbamoyltransferase_HypF"/>
</dbReference>
<dbReference type="InterPro" id="IPR041440">
    <property type="entry name" value="HypF_C"/>
</dbReference>
<dbReference type="Gene3D" id="3.30.110.120">
    <property type="match status" value="1"/>
</dbReference>
<dbReference type="GO" id="GO:0003725">
    <property type="term" value="F:double-stranded RNA binding"/>
    <property type="evidence" value="ECO:0007669"/>
    <property type="project" value="InterPro"/>
</dbReference>
<dbReference type="PANTHER" id="PTHR42959">
    <property type="entry name" value="CARBAMOYLTRANSFERASE"/>
    <property type="match status" value="1"/>
</dbReference>
<evidence type="ECO:0000313" key="13">
    <source>
        <dbReference type="Proteomes" id="UP000245429"/>
    </source>
</evidence>
<dbReference type="Pfam" id="PF22521">
    <property type="entry name" value="HypF_C_2"/>
    <property type="match status" value="1"/>
</dbReference>
<dbReference type="Pfam" id="PF00708">
    <property type="entry name" value="Acylphosphatase"/>
    <property type="match status" value="1"/>
</dbReference>
<accession>A0A2U8QRI0</accession>
<keyword evidence="4" id="KW-0479">Metal-binding</keyword>
<dbReference type="AlphaFoldDB" id="A0A2U8QRI0"/>
<evidence type="ECO:0000259" key="11">
    <source>
        <dbReference type="PROSITE" id="PS51163"/>
    </source>
</evidence>
<dbReference type="Gene3D" id="3.90.870.50">
    <property type="match status" value="1"/>
</dbReference>
<dbReference type="Gene3D" id="3.30.420.40">
    <property type="match status" value="1"/>
</dbReference>
<keyword evidence="5" id="KW-0863">Zinc-finger</keyword>
<evidence type="ECO:0000256" key="8">
    <source>
        <dbReference type="PIRNR" id="PIRNR006256"/>
    </source>
</evidence>
<sequence>MLNSTFKIRISGRVQGVGFRPFIYNLATQYKIKGTVTNTTFGVEITAQTSAEVFRNFYDNISLQAPSSSKIEAITFTEVSEQIHFKDFQIVATNSGNPINAPLTPDFAICSDCKTEILDKNNRRFYYPFTTCTTCGPRYAITENFPFERENTSLHHFNMCPECQKEYNNPKDKRFYSQTNTCSVCGIQVWVTNANGEKLYETNPEIFPFLANQLKSGSIIALKNTSGYLLLCDATKAEVVQKLRLRKQRPVKPLAVLFPSEESLHKNVSVDDFALNELQSTVSPIVILPSKAKSDVAINEVSPINRTIGALLPYSGLLHLLCHETQIPLVATSGNVHGSPICSSEKEAEEKLKNIADFFLHHDLHIEHPQDDSVVRLTKKKRKIILRRARGLAPNFSLPSAYKEQIQSKKIVALGADLKSSIAIFPNTYLYASEYFGNLSDYDTALRFQKTIQDYFSIFKFQPEVVVKDKHPLYESGRMLEELQIDKNNIKVEEVQHHIAHFSAILTEHNLWQSQNKVLGIIWDGIGFGTEHEIWGGEFFEYQKKEFKRIQHFENFNWILGDKMSKNPKISLLSLWNGNPDEIRHLFSANEWILFEKQKEQNTLQTSSVGRLIDAVACLLGFTYEMTFEGEAAIYLESLAQKAYDIQTAKIDYLEGEDLTETILSFKIIEKVVSDSKQNISKEEIALNFHFTLVKVIEKVANFHSFKEIAYSGGVFQNALLVDLIEEELAVKFNCYFHENLSPNDENIAFGQLNYSVNINS</sequence>
<dbReference type="EC" id="6.2.-.-" evidence="8"/>
<reference evidence="12 13" key="1">
    <citation type="submission" date="2018-05" db="EMBL/GenBank/DDBJ databases">
        <title>Flavobacterium sp. MEBiC07310.</title>
        <authorList>
            <person name="Baek K."/>
        </authorList>
    </citation>
    <scope>NUCLEOTIDE SEQUENCE [LARGE SCALE GENOMIC DNA]</scope>
    <source>
        <strain evidence="12 13">MEBiC07310</strain>
    </source>
</reference>
<keyword evidence="6" id="KW-0862">Zinc</keyword>
<evidence type="ECO:0000256" key="3">
    <source>
        <dbReference type="ARBA" id="ARBA00022598"/>
    </source>
</evidence>
<dbReference type="InterPro" id="IPR055128">
    <property type="entry name" value="HypF_C_2"/>
</dbReference>
<dbReference type="SUPFAM" id="SSF55821">
    <property type="entry name" value="YrdC/RibB"/>
    <property type="match status" value="1"/>
</dbReference>
<dbReference type="GO" id="GO:0016874">
    <property type="term" value="F:ligase activity"/>
    <property type="evidence" value="ECO:0007669"/>
    <property type="project" value="UniProtKB-UniRule"/>
</dbReference>
<dbReference type="InterPro" id="IPR006070">
    <property type="entry name" value="Sua5-like_dom"/>
</dbReference>
<keyword evidence="13" id="KW-1185">Reference proteome</keyword>
<feature type="domain" description="Acylphosphatase-like" evidence="10">
    <location>
        <begin position="5"/>
        <end position="92"/>
    </location>
</feature>
<comment type="catalytic activity">
    <reaction evidence="9">
        <text>an acyl phosphate + H2O = a carboxylate + phosphate + H(+)</text>
        <dbReference type="Rhea" id="RHEA:14965"/>
        <dbReference type="ChEBI" id="CHEBI:15377"/>
        <dbReference type="ChEBI" id="CHEBI:15378"/>
        <dbReference type="ChEBI" id="CHEBI:29067"/>
        <dbReference type="ChEBI" id="CHEBI:43474"/>
        <dbReference type="ChEBI" id="CHEBI:59918"/>
        <dbReference type="EC" id="3.6.1.7"/>
    </reaction>
</comment>
<evidence type="ECO:0000256" key="9">
    <source>
        <dbReference type="PROSITE-ProRule" id="PRU00520"/>
    </source>
</evidence>
<feature type="domain" description="YrdC-like" evidence="11">
    <location>
        <begin position="204"/>
        <end position="391"/>
    </location>
</feature>
<dbReference type="UniPathway" id="UPA00335"/>
<dbReference type="InterPro" id="IPR011125">
    <property type="entry name" value="Znf_HypF"/>
</dbReference>
<evidence type="ECO:0000256" key="6">
    <source>
        <dbReference type="ARBA" id="ARBA00022833"/>
    </source>
</evidence>
<dbReference type="EMBL" id="CP029463">
    <property type="protein sequence ID" value="AWM12767.1"/>
    <property type="molecule type" value="Genomic_DNA"/>
</dbReference>
<evidence type="ECO:0000259" key="10">
    <source>
        <dbReference type="PROSITE" id="PS51160"/>
    </source>
</evidence>
<evidence type="ECO:0000256" key="2">
    <source>
        <dbReference type="ARBA" id="ARBA00008097"/>
    </source>
</evidence>
<evidence type="ECO:0000256" key="7">
    <source>
        <dbReference type="ARBA" id="ARBA00048220"/>
    </source>
</evidence>
<keyword evidence="9" id="KW-0378">Hydrolase</keyword>
<dbReference type="NCBIfam" id="TIGR00143">
    <property type="entry name" value="hypF"/>
    <property type="match status" value="1"/>
</dbReference>
<dbReference type="PROSITE" id="PS00150">
    <property type="entry name" value="ACYLPHOSPHATASE_1"/>
    <property type="match status" value="1"/>
</dbReference>
<dbReference type="Pfam" id="PF17788">
    <property type="entry name" value="HypF_C"/>
    <property type="match status" value="1"/>
</dbReference>
<dbReference type="InterPro" id="IPR051060">
    <property type="entry name" value="Carbamoyltrans_HypF-like"/>
</dbReference>
<name>A0A2U8QRI0_9FLAO</name>
<protein>
    <recommendedName>
        <fullName evidence="8">Carbamoyltransferase</fullName>
        <ecNumber evidence="8">6.2.-.-</ecNumber>
    </recommendedName>
</protein>
<comment type="pathway">
    <text evidence="1">Protein modification; [NiFe] hydrogenase maturation.</text>
</comment>
<dbReference type="Pfam" id="PF07503">
    <property type="entry name" value="zf-HYPF"/>
    <property type="match status" value="2"/>
</dbReference>
<dbReference type="Proteomes" id="UP000245429">
    <property type="component" value="Chromosome"/>
</dbReference>
<dbReference type="GO" id="GO:0003998">
    <property type="term" value="F:acylphosphatase activity"/>
    <property type="evidence" value="ECO:0007669"/>
    <property type="project" value="UniProtKB-EC"/>
</dbReference>
<evidence type="ECO:0000256" key="4">
    <source>
        <dbReference type="ARBA" id="ARBA00022723"/>
    </source>
</evidence>
<dbReference type="SUPFAM" id="SSF54975">
    <property type="entry name" value="Acylphosphatase/BLUF domain-like"/>
    <property type="match status" value="1"/>
</dbReference>
<keyword evidence="3" id="KW-0436">Ligase</keyword>
<dbReference type="PIRSF" id="PIRSF006256">
    <property type="entry name" value="CMPcnvr_hdrg_mat"/>
    <property type="match status" value="1"/>
</dbReference>
<dbReference type="InterPro" id="IPR001792">
    <property type="entry name" value="Acylphosphatase-like_dom"/>
</dbReference>
<dbReference type="Pfam" id="PF01300">
    <property type="entry name" value="Sua5_yciO_yrdC"/>
    <property type="match status" value="1"/>
</dbReference>
<dbReference type="GO" id="GO:0008270">
    <property type="term" value="F:zinc ion binding"/>
    <property type="evidence" value="ECO:0007669"/>
    <property type="project" value="UniProtKB-KW"/>
</dbReference>
<dbReference type="Gene3D" id="3.30.420.360">
    <property type="match status" value="1"/>
</dbReference>
<feature type="active site" evidence="9">
    <location>
        <position position="20"/>
    </location>
</feature>
<dbReference type="PROSITE" id="PS51163">
    <property type="entry name" value="YRDC"/>
    <property type="match status" value="1"/>
</dbReference>
<organism evidence="12 13">
    <name type="scientific">Flavobacterium sediminis</name>
    <dbReference type="NCBI Taxonomy" id="2201181"/>
    <lineage>
        <taxon>Bacteria</taxon>
        <taxon>Pseudomonadati</taxon>
        <taxon>Bacteroidota</taxon>
        <taxon>Flavobacteriia</taxon>
        <taxon>Flavobacteriales</taxon>
        <taxon>Flavobacteriaceae</taxon>
        <taxon>Flavobacterium</taxon>
    </lineage>
</organism>
<dbReference type="GO" id="GO:0016743">
    <property type="term" value="F:carboxyl- or carbamoyltransferase activity"/>
    <property type="evidence" value="ECO:0007669"/>
    <property type="project" value="UniProtKB-UniRule"/>
</dbReference>
<dbReference type="PROSITE" id="PS51160">
    <property type="entry name" value="ACYLPHOSPHATASE_3"/>
    <property type="match status" value="1"/>
</dbReference>
<dbReference type="GO" id="GO:0051604">
    <property type="term" value="P:protein maturation"/>
    <property type="evidence" value="ECO:0007669"/>
    <property type="project" value="TreeGrafter"/>
</dbReference>
<dbReference type="OrthoDB" id="9808093at2"/>
<dbReference type="InterPro" id="IPR036046">
    <property type="entry name" value="Acylphosphatase-like_dom_sf"/>
</dbReference>
<dbReference type="InterPro" id="IPR017945">
    <property type="entry name" value="DHBP_synth_RibB-like_a/b_dom"/>
</dbReference>
<comment type="catalytic activity">
    <reaction evidence="7">
        <text>C-terminal L-cysteinyl-[HypE protein] + carbamoyl phosphate + ATP + H2O = C-terminal S-carboxamide-L-cysteinyl-[HypE protein] + AMP + phosphate + diphosphate + H(+)</text>
        <dbReference type="Rhea" id="RHEA:55636"/>
        <dbReference type="Rhea" id="RHEA-COMP:14247"/>
        <dbReference type="Rhea" id="RHEA-COMP:14392"/>
        <dbReference type="ChEBI" id="CHEBI:15377"/>
        <dbReference type="ChEBI" id="CHEBI:15378"/>
        <dbReference type="ChEBI" id="CHEBI:30616"/>
        <dbReference type="ChEBI" id="CHEBI:33019"/>
        <dbReference type="ChEBI" id="CHEBI:43474"/>
        <dbReference type="ChEBI" id="CHEBI:58228"/>
        <dbReference type="ChEBI" id="CHEBI:76913"/>
        <dbReference type="ChEBI" id="CHEBI:139126"/>
        <dbReference type="ChEBI" id="CHEBI:456215"/>
    </reaction>
</comment>
<evidence type="ECO:0000256" key="5">
    <source>
        <dbReference type="ARBA" id="ARBA00022771"/>
    </source>
</evidence>